<dbReference type="GO" id="GO:0030686">
    <property type="term" value="C:90S preribosome"/>
    <property type="evidence" value="ECO:0007669"/>
    <property type="project" value="TreeGrafter"/>
</dbReference>
<dbReference type="GO" id="GO:0032040">
    <property type="term" value="C:small-subunit processome"/>
    <property type="evidence" value="ECO:0007669"/>
    <property type="project" value="TreeGrafter"/>
</dbReference>
<evidence type="ECO:0000313" key="2">
    <source>
        <dbReference type="Proteomes" id="UP000075901"/>
    </source>
</evidence>
<reference evidence="1" key="2">
    <citation type="submission" date="2020-05" db="UniProtKB">
        <authorList>
            <consortium name="EnsemblMetazoa"/>
        </authorList>
    </citation>
    <scope>IDENTIFICATION</scope>
    <source>
        <strain evidence="1">maculatus3</strain>
    </source>
</reference>
<dbReference type="Gene3D" id="1.25.10.10">
    <property type="entry name" value="Leucine-rich Repeat Variant"/>
    <property type="match status" value="1"/>
</dbReference>
<evidence type="ECO:0000313" key="1">
    <source>
        <dbReference type="EnsemblMetazoa" id="AMAM023326-PA"/>
    </source>
</evidence>
<reference evidence="2" key="1">
    <citation type="submission" date="2013-09" db="EMBL/GenBank/DDBJ databases">
        <title>The Genome Sequence of Anopheles maculatus species B.</title>
        <authorList>
            <consortium name="The Broad Institute Genomics Platform"/>
            <person name="Neafsey D.E."/>
            <person name="Besansky N."/>
            <person name="Howell P."/>
            <person name="Walton C."/>
            <person name="Young S.K."/>
            <person name="Zeng Q."/>
            <person name="Gargeya S."/>
            <person name="Fitzgerald M."/>
            <person name="Haas B."/>
            <person name="Abouelleil A."/>
            <person name="Allen A.W."/>
            <person name="Alvarado L."/>
            <person name="Arachchi H.M."/>
            <person name="Berlin A.M."/>
            <person name="Chapman S.B."/>
            <person name="Gainer-Dewar J."/>
            <person name="Goldberg J."/>
            <person name="Griggs A."/>
            <person name="Gujja S."/>
            <person name="Hansen M."/>
            <person name="Howarth C."/>
            <person name="Imamovic A."/>
            <person name="Ireland A."/>
            <person name="Larimer J."/>
            <person name="McCowan C."/>
            <person name="Murphy C."/>
            <person name="Pearson M."/>
            <person name="Poon T.W."/>
            <person name="Priest M."/>
            <person name="Roberts A."/>
            <person name="Saif S."/>
            <person name="Shea T."/>
            <person name="Sisk P."/>
            <person name="Sykes S."/>
            <person name="Wortman J."/>
            <person name="Nusbaum C."/>
            <person name="Birren B."/>
        </authorList>
    </citation>
    <scope>NUCLEOTIDE SEQUENCE [LARGE SCALE GENOMIC DNA]</scope>
    <source>
        <strain evidence="2">maculatus3</strain>
    </source>
</reference>
<dbReference type="VEuPathDB" id="VectorBase:AMAM023326"/>
<organism evidence="1 2">
    <name type="scientific">Anopheles maculatus</name>
    <dbReference type="NCBI Taxonomy" id="74869"/>
    <lineage>
        <taxon>Eukaryota</taxon>
        <taxon>Metazoa</taxon>
        <taxon>Ecdysozoa</taxon>
        <taxon>Arthropoda</taxon>
        <taxon>Hexapoda</taxon>
        <taxon>Insecta</taxon>
        <taxon>Pterygota</taxon>
        <taxon>Neoptera</taxon>
        <taxon>Endopterygota</taxon>
        <taxon>Diptera</taxon>
        <taxon>Nematocera</taxon>
        <taxon>Culicoidea</taxon>
        <taxon>Culicidae</taxon>
        <taxon>Anophelinae</taxon>
        <taxon>Anopheles</taxon>
        <taxon>Anopheles maculatus group</taxon>
    </lineage>
</organism>
<keyword evidence="2" id="KW-1185">Reference proteome</keyword>
<dbReference type="AlphaFoldDB" id="A0A182TB67"/>
<dbReference type="InterPro" id="IPR016024">
    <property type="entry name" value="ARM-type_fold"/>
</dbReference>
<accession>A0A182TB67</accession>
<sequence length="314" mass="36519">MKNKPQKHKTSNAFHFKSFRERIDEIDVRRGALYRVETDYEAPETEDGTFFQQTLVKWSIQNLTDEYGAYQRGFKETATLPLLLFHKEAIIKHLTSCLTKATDDALQPLLELVVALAKDMRKEFRPYFAGLFEVVVQFLYSDSADRVEWTLLCLAQLFKILRSFLRSDFSLTFHRLLPLLDETSSPRHAIDFATECLGYLVRDLKDKEPFVRLMLKHQMRNRAYTFACGKLLFEVLHGVQDQFHTTAKQTMQQLYSLLQQLEETEADHLQDILTQTITDVVERIQAEDMPVFWETVRGTVDGCLASFDAQREGS</sequence>
<dbReference type="PANTHER" id="PTHR17695:SF11">
    <property type="entry name" value="SMALL SUBUNIT PROCESSOME COMPONENT 20 HOMOLOG"/>
    <property type="match status" value="1"/>
</dbReference>
<dbReference type="PANTHER" id="PTHR17695">
    <property type="entry name" value="SMALL SUBUNIT PROCESSOME COMPONENT 20 HOMOLOG"/>
    <property type="match status" value="1"/>
</dbReference>
<dbReference type="InterPro" id="IPR011989">
    <property type="entry name" value="ARM-like"/>
</dbReference>
<dbReference type="Proteomes" id="UP000075901">
    <property type="component" value="Unassembled WGS sequence"/>
</dbReference>
<evidence type="ECO:0008006" key="3">
    <source>
        <dbReference type="Google" id="ProtNLM"/>
    </source>
</evidence>
<dbReference type="EnsemblMetazoa" id="AMAM023326-RA">
    <property type="protein sequence ID" value="AMAM023326-PA"/>
    <property type="gene ID" value="AMAM023326"/>
</dbReference>
<proteinExistence type="predicted"/>
<name>A0A182TB67_9DIPT</name>
<dbReference type="InterPro" id="IPR052575">
    <property type="entry name" value="SSU_processome_comp_20"/>
</dbReference>
<protein>
    <recommendedName>
        <fullName evidence="3">HEAT repeat-containing protein 1</fullName>
    </recommendedName>
</protein>
<dbReference type="SUPFAM" id="SSF48371">
    <property type="entry name" value="ARM repeat"/>
    <property type="match status" value="1"/>
</dbReference>